<gene>
    <name evidence="3" type="primary">cp110</name>
</gene>
<keyword evidence="4" id="KW-1185">Reference proteome</keyword>
<feature type="compositionally biased region" description="Polar residues" evidence="2">
    <location>
        <begin position="1214"/>
        <end position="1225"/>
    </location>
</feature>
<dbReference type="GO" id="GO:0007099">
    <property type="term" value="P:centriole replication"/>
    <property type="evidence" value="ECO:0007669"/>
    <property type="project" value="InterPro"/>
</dbReference>
<evidence type="ECO:0000256" key="1">
    <source>
        <dbReference type="SAM" id="Coils"/>
    </source>
</evidence>
<dbReference type="OrthoDB" id="10028852at2759"/>
<name>A0A665UWN9_ECHNA</name>
<reference evidence="3" key="1">
    <citation type="submission" date="2021-04" db="EMBL/GenBank/DDBJ databases">
        <authorList>
            <consortium name="Wellcome Sanger Institute Data Sharing"/>
        </authorList>
    </citation>
    <scope>NUCLEOTIDE SEQUENCE [LARGE SCALE GENOMIC DNA]</scope>
</reference>
<evidence type="ECO:0000313" key="3">
    <source>
        <dbReference type="Ensembl" id="ENSENLP00000024108.1"/>
    </source>
</evidence>
<feature type="compositionally biased region" description="Basic and acidic residues" evidence="2">
    <location>
        <begin position="416"/>
        <end position="439"/>
    </location>
</feature>
<proteinExistence type="predicted"/>
<feature type="region of interest" description="Disordered" evidence="2">
    <location>
        <begin position="99"/>
        <end position="118"/>
    </location>
</feature>
<evidence type="ECO:0000256" key="2">
    <source>
        <dbReference type="SAM" id="MobiDB-lite"/>
    </source>
</evidence>
<reference evidence="3" key="3">
    <citation type="submission" date="2025-09" db="UniProtKB">
        <authorList>
            <consortium name="Ensembl"/>
        </authorList>
    </citation>
    <scope>IDENTIFICATION</scope>
</reference>
<accession>A0A665UWN9</accession>
<dbReference type="GO" id="GO:1903723">
    <property type="term" value="P:negative regulation of centriole elongation"/>
    <property type="evidence" value="ECO:0007669"/>
    <property type="project" value="TreeGrafter"/>
</dbReference>
<dbReference type="InParanoid" id="A0A665UWN9"/>
<dbReference type="GO" id="GO:0032053">
    <property type="term" value="P:ciliary basal body organization"/>
    <property type="evidence" value="ECO:0007669"/>
    <property type="project" value="TreeGrafter"/>
</dbReference>
<evidence type="ECO:0000313" key="4">
    <source>
        <dbReference type="Proteomes" id="UP000472264"/>
    </source>
</evidence>
<dbReference type="OMA" id="SFPCSMS"/>
<reference evidence="3" key="2">
    <citation type="submission" date="2025-08" db="UniProtKB">
        <authorList>
            <consortium name="Ensembl"/>
        </authorList>
    </citation>
    <scope>IDENTIFICATION</scope>
</reference>
<dbReference type="FunCoup" id="A0A665UWN9">
    <property type="interactions" value="628"/>
</dbReference>
<feature type="region of interest" description="Disordered" evidence="2">
    <location>
        <begin position="931"/>
        <end position="955"/>
    </location>
</feature>
<feature type="coiled-coil region" evidence="1">
    <location>
        <begin position="969"/>
        <end position="1003"/>
    </location>
</feature>
<dbReference type="InterPro" id="IPR033207">
    <property type="entry name" value="CCP110"/>
</dbReference>
<feature type="region of interest" description="Disordered" evidence="2">
    <location>
        <begin position="1143"/>
        <end position="1225"/>
    </location>
</feature>
<organism evidence="3 4">
    <name type="scientific">Echeneis naucrates</name>
    <name type="common">Live sharksucker</name>
    <dbReference type="NCBI Taxonomy" id="173247"/>
    <lineage>
        <taxon>Eukaryota</taxon>
        <taxon>Metazoa</taxon>
        <taxon>Chordata</taxon>
        <taxon>Craniata</taxon>
        <taxon>Vertebrata</taxon>
        <taxon>Euteleostomi</taxon>
        <taxon>Actinopterygii</taxon>
        <taxon>Neopterygii</taxon>
        <taxon>Teleostei</taxon>
        <taxon>Neoteleostei</taxon>
        <taxon>Acanthomorphata</taxon>
        <taxon>Carangaria</taxon>
        <taxon>Carangiformes</taxon>
        <taxon>Echeneidae</taxon>
        <taxon>Echeneis</taxon>
    </lineage>
</organism>
<dbReference type="Ensembl" id="ENSENLT00000024893.1">
    <property type="protein sequence ID" value="ENSENLP00000024108.1"/>
    <property type="gene ID" value="ENSENLG00000010917.1"/>
</dbReference>
<feature type="compositionally biased region" description="Basic residues" evidence="2">
    <location>
        <begin position="1145"/>
        <end position="1154"/>
    </location>
</feature>
<dbReference type="Proteomes" id="UP000472264">
    <property type="component" value="Chromosome 1"/>
</dbReference>
<feature type="compositionally biased region" description="Basic and acidic residues" evidence="2">
    <location>
        <begin position="467"/>
        <end position="490"/>
    </location>
</feature>
<feature type="compositionally biased region" description="Basic and acidic residues" evidence="2">
    <location>
        <begin position="375"/>
        <end position="387"/>
    </location>
</feature>
<feature type="region of interest" description="Disordered" evidence="2">
    <location>
        <begin position="124"/>
        <end position="151"/>
    </location>
</feature>
<feature type="region of interest" description="Disordered" evidence="2">
    <location>
        <begin position="304"/>
        <end position="387"/>
    </location>
</feature>
<feature type="compositionally biased region" description="Polar residues" evidence="2">
    <location>
        <begin position="103"/>
        <end position="118"/>
    </location>
</feature>
<feature type="region of interest" description="Disordered" evidence="2">
    <location>
        <begin position="49"/>
        <end position="68"/>
    </location>
</feature>
<feature type="region of interest" description="Disordered" evidence="2">
    <location>
        <begin position="16"/>
        <end position="44"/>
    </location>
</feature>
<dbReference type="AlphaFoldDB" id="A0A665UWN9"/>
<feature type="region of interest" description="Disordered" evidence="2">
    <location>
        <begin position="407"/>
        <end position="510"/>
    </location>
</feature>
<feature type="compositionally biased region" description="Low complexity" evidence="2">
    <location>
        <begin position="304"/>
        <end position="319"/>
    </location>
</feature>
<sequence>MEDYDRFVQRCLSRLRESEAEEHGSPSVASSVIRLHGRPIPPPLLSEEQRAEMRQHREAAQKAADHRKLKEDPRFTFVQTILNSVQLRKTPTLDELLQESENRTSLSSQKSTGRSVPESTFFIGTQDRLSHSPPPLRQGKDGPSLLPSSSTSTMYSAVFTSDVMLQQTYYDGCLDVQHDSQQQSQPGSHSAASHQSPCSGYVSQQNVKNATDVSEMIDAGSETHGCGSTEGAPSLDGFYLYGISNRIAKVLNIISHPPIDGEELERSGLEPMLCNDFPEVKSMSCSFQEDSDKSNNLPFEQSEISLDSTESEDSSYSSTVANLNKDRTSEDPVSSSDNTGFSDNLETPGALSVHGHPASELHSQKQPTEAQPADNHIEEAKPSEEPYRLSLQALLKKSQEYRRHQRMLRNQAKNTKTQERPRARAEEHSLSDKENDDSLYKATLNAEKKESKDTYSLTEETSLKNSCENERMSESEEKTNLESKSTHKIEGGNPKEMTETEEERTFQNNKVNSSQEAITESKQTCPFIQQQSVSTEASPVQTDIHLTSEQNISSPKSNFKVLGKYQTIPAPSFCRSPVRFKSKVGIANGEPLGRAKPSKGNLVVNNSMTEQLSNTRHQNSHTTVPSTVNLMAEGSVTNMLTKSSTHIDQLESSLSSLKVLISDLESTVKENLENHSQTGRNAQSKFSFIATSSEESRNNRLMQPCQTDYGNLEGKLRDGDIDGGVAEKRQWPRPQMLNNTKKTREDIGSESDFGDTDILPLFLQEKRKEDMDVRELRLVKTIAAERVKEGPSKEGIVRSFGVRGSCRTQLPPAKCILSAAQQMRIPEAFRNVPSKTLASCNVSVLLDTSNHPVERRNEMAVEGHGSTHSPSLNLSYDVDTPSGLWLLEGPGSDLGSKGHLVQEKHLTPESGGGGQGGVSKVKRRLLMHTTEETQETGAENSGRADGVVTPSSSTPRAAVRWYKGHENQKNKEEQLKQVYAAQVRALQDEHRRQQEELLQALAARYRLLQSMSFPCSMSTSRLRDTLTFSTLSQSSSTLSERYRPLLSAAIRGFLTRRLLRTDRVAQLVRTIRDTQKFLLAFQRQSPGRGEFWSRQDLLLQERVTLQLRAARYEVYDIFFSLSAGERMQLISWDRELARERELKRQNRHSGHPNGKRSLSAATQKSLERKRGTMIQKKAGERNQEVATRNGLKTGFSIKQPLEVKRGQFRANPQRVPNSTLSTRPR</sequence>
<dbReference type="GO" id="GO:0005814">
    <property type="term" value="C:centriole"/>
    <property type="evidence" value="ECO:0007669"/>
    <property type="project" value="InterPro"/>
</dbReference>
<feature type="compositionally biased region" description="Polar residues" evidence="2">
    <location>
        <begin position="454"/>
        <end position="466"/>
    </location>
</feature>
<protein>
    <submittedName>
        <fullName evidence="3">Uncharacterized LOC115046752</fullName>
    </submittedName>
</protein>
<feature type="region of interest" description="Disordered" evidence="2">
    <location>
        <begin position="179"/>
        <end position="202"/>
    </location>
</feature>
<feature type="compositionally biased region" description="Polar residues" evidence="2">
    <location>
        <begin position="331"/>
        <end position="345"/>
    </location>
</feature>
<dbReference type="Pfam" id="PF16025">
    <property type="entry name" value="CaM_bind"/>
    <property type="match status" value="1"/>
</dbReference>
<dbReference type="GO" id="GO:0032465">
    <property type="term" value="P:regulation of cytokinesis"/>
    <property type="evidence" value="ECO:0007669"/>
    <property type="project" value="InterPro"/>
</dbReference>
<dbReference type="PANTHER" id="PTHR13594">
    <property type="entry name" value="CENTRIOLAR COILED-COIL PROTEIN OF 110 KDA"/>
    <property type="match status" value="1"/>
</dbReference>
<keyword evidence="1" id="KW-0175">Coiled coil</keyword>
<dbReference type="PANTHER" id="PTHR13594:SF2">
    <property type="entry name" value="SI:CH73-100L22.3"/>
    <property type="match status" value="1"/>
</dbReference>